<keyword evidence="4" id="KW-1185">Reference proteome</keyword>
<sequence>MLVNGRSLLTLEPIKDMHEDKHKGHGVSYGLGEAGYDIRLAQDVTFHRGHGGDVNGAPFMGRFALASAMEFFHMPVTLVGVVHDKSTWARRGLSVFNTVIEPGWRGYLTLELVYHGYEGMVIPAGSGIAQVLFHEIANPAAYTGKYQNQENEPVPARNS</sequence>
<keyword evidence="2" id="KW-0546">Nucleotide metabolism</keyword>
<protein>
    <submittedName>
        <fullName evidence="3">Deoxycytidine triphosphate deaminase</fullName>
    </submittedName>
</protein>
<dbReference type="EMBL" id="KF806588">
    <property type="protein sequence ID" value="AHI60098.1"/>
    <property type="molecule type" value="Genomic_DNA"/>
</dbReference>
<dbReference type="PANTHER" id="PTHR42680:SF3">
    <property type="entry name" value="DCTP DEAMINASE"/>
    <property type="match status" value="1"/>
</dbReference>
<dbReference type="Pfam" id="PF22769">
    <property type="entry name" value="DCD"/>
    <property type="match status" value="1"/>
</dbReference>
<evidence type="ECO:0000313" key="3">
    <source>
        <dbReference type="EMBL" id="AHI60098.1"/>
    </source>
</evidence>
<accession>W6AQU3</accession>
<evidence type="ECO:0000256" key="2">
    <source>
        <dbReference type="ARBA" id="ARBA00023080"/>
    </source>
</evidence>
<name>W6AQU3_9CAUD</name>
<dbReference type="GO" id="GO:0008829">
    <property type="term" value="F:dCTP deaminase activity"/>
    <property type="evidence" value="ECO:0007669"/>
    <property type="project" value="InterPro"/>
</dbReference>
<dbReference type="Gene3D" id="2.70.40.10">
    <property type="match status" value="1"/>
</dbReference>
<dbReference type="SUPFAM" id="SSF51283">
    <property type="entry name" value="dUTPase-like"/>
    <property type="match status" value="1"/>
</dbReference>
<gene>
    <name evidence="3" type="ORF">Ea92_40</name>
</gene>
<evidence type="ECO:0000313" key="4">
    <source>
        <dbReference type="Proteomes" id="UP000019305"/>
    </source>
</evidence>
<evidence type="ECO:0000256" key="1">
    <source>
        <dbReference type="ARBA" id="ARBA00022801"/>
    </source>
</evidence>
<organism evidence="3 4">
    <name type="scientific">Erwinia phage Ea9-2</name>
    <dbReference type="NCBI Taxonomy" id="1429767"/>
    <lineage>
        <taxon>Viruses</taxon>
        <taxon>Duplodnaviria</taxon>
        <taxon>Heunggongvirae</taxon>
        <taxon>Uroviricota</taxon>
        <taxon>Caudoviricetes</taxon>
        <taxon>Schitoviridae</taxon>
        <taxon>Erskinevirinae</taxon>
        <taxon>Johnsonvirus</taxon>
        <taxon>Johnsonvirus Ea92</taxon>
    </lineage>
</organism>
<reference evidence="3 4" key="1">
    <citation type="submission" date="2015-01" db="EMBL/GenBank/DDBJ databases">
        <title>Characterization of two new Erwinia spp. phages.</title>
        <authorList>
            <person name="Yagubi A.I."/>
            <person name="Kropinski A.M."/>
            <person name="Castle A.J."/>
            <person name="Svircev A.M."/>
        </authorList>
    </citation>
    <scope>NUCLEOTIDE SEQUENCE [LARGE SCALE GENOMIC DNA]</scope>
    <source>
        <strain evidence="3">Ea9-2</strain>
    </source>
</reference>
<dbReference type="RefSeq" id="YP_009007415.1">
    <property type="nucleotide sequence ID" value="NC_023579.1"/>
</dbReference>
<dbReference type="GO" id="GO:0015949">
    <property type="term" value="P:nucleobase-containing small molecule interconversion"/>
    <property type="evidence" value="ECO:0007669"/>
    <property type="project" value="TreeGrafter"/>
</dbReference>
<dbReference type="GeneID" id="18503976"/>
<dbReference type="PANTHER" id="PTHR42680">
    <property type="entry name" value="DCTP DEAMINASE"/>
    <property type="match status" value="1"/>
</dbReference>
<dbReference type="GO" id="GO:0006229">
    <property type="term" value="P:dUTP biosynthetic process"/>
    <property type="evidence" value="ECO:0007669"/>
    <property type="project" value="InterPro"/>
</dbReference>
<dbReference type="KEGG" id="vg:18503976"/>
<dbReference type="InterPro" id="IPR036157">
    <property type="entry name" value="dUTPase-like_sf"/>
</dbReference>
<dbReference type="Proteomes" id="UP000019305">
    <property type="component" value="Segment"/>
</dbReference>
<dbReference type="CDD" id="cd07557">
    <property type="entry name" value="trimeric_dUTPase"/>
    <property type="match status" value="1"/>
</dbReference>
<proteinExistence type="predicted"/>
<keyword evidence="1" id="KW-0378">Hydrolase</keyword>
<dbReference type="InterPro" id="IPR033704">
    <property type="entry name" value="dUTPase_trimeric"/>
</dbReference>
<dbReference type="InterPro" id="IPR011962">
    <property type="entry name" value="dCTP_deaminase"/>
</dbReference>